<organism evidence="2 3">
    <name type="scientific">Seonamhaeicola sediminis</name>
    <dbReference type="NCBI Taxonomy" id="2528206"/>
    <lineage>
        <taxon>Bacteria</taxon>
        <taxon>Pseudomonadati</taxon>
        <taxon>Bacteroidota</taxon>
        <taxon>Flavobacteriia</taxon>
        <taxon>Flavobacteriales</taxon>
        <taxon>Flavobacteriaceae</taxon>
    </lineage>
</organism>
<name>A0A562YD15_9FLAO</name>
<feature type="signal peptide" evidence="1">
    <location>
        <begin position="1"/>
        <end position="21"/>
    </location>
</feature>
<evidence type="ECO:0000256" key="1">
    <source>
        <dbReference type="SAM" id="SignalP"/>
    </source>
</evidence>
<dbReference type="AlphaFoldDB" id="A0A562YD15"/>
<proteinExistence type="predicted"/>
<dbReference type="Proteomes" id="UP000295814">
    <property type="component" value="Unassembled WGS sequence"/>
</dbReference>
<evidence type="ECO:0008006" key="4">
    <source>
        <dbReference type="Google" id="ProtNLM"/>
    </source>
</evidence>
<dbReference type="OrthoDB" id="1451624at2"/>
<evidence type="ECO:0000313" key="2">
    <source>
        <dbReference type="EMBL" id="TWO31949.1"/>
    </source>
</evidence>
<dbReference type="RefSeq" id="WP_133356888.1">
    <property type="nucleotide sequence ID" value="NZ_SMZJ02000006.1"/>
</dbReference>
<protein>
    <recommendedName>
        <fullName evidence="4">Lipocalin-like domain-containing protein</fullName>
    </recommendedName>
</protein>
<keyword evidence="1" id="KW-0732">Signal</keyword>
<reference evidence="2 3" key="1">
    <citation type="submission" date="2019-07" db="EMBL/GenBank/DDBJ databases">
        <title>Seonamhaeicola sp. W255 draft genome.</title>
        <authorList>
            <person name="Zhang X.-Y."/>
            <person name="Zhang R."/>
            <person name="Zhong Y.-L."/>
            <person name="Du Z.-J."/>
        </authorList>
    </citation>
    <scope>NUCLEOTIDE SEQUENCE [LARGE SCALE GENOMIC DNA]</scope>
    <source>
        <strain evidence="2 3">W255</strain>
    </source>
</reference>
<feature type="chain" id="PRO_5022776911" description="Lipocalin-like domain-containing protein" evidence="1">
    <location>
        <begin position="22"/>
        <end position="127"/>
    </location>
</feature>
<gene>
    <name evidence="2" type="ORF">E1J38_011245</name>
</gene>
<accession>A0A562YD15</accession>
<sequence>MKNLSLVLPFLFIMLVISSCSKDEINRFDNIVGVWERTDFNKDYNSTYKLIFASNNTGLSINTNTFSSTETTSSISEFKWNAIDDNTISLTQNDLDEVYLLSSNGYLVLSTQQNSLFLKVSDNIQNY</sequence>
<comment type="caution">
    <text evidence="2">The sequence shown here is derived from an EMBL/GenBank/DDBJ whole genome shotgun (WGS) entry which is preliminary data.</text>
</comment>
<keyword evidence="3" id="KW-1185">Reference proteome</keyword>
<dbReference type="EMBL" id="SMZJ02000006">
    <property type="protein sequence ID" value="TWO31949.1"/>
    <property type="molecule type" value="Genomic_DNA"/>
</dbReference>
<dbReference type="PROSITE" id="PS51257">
    <property type="entry name" value="PROKAR_LIPOPROTEIN"/>
    <property type="match status" value="1"/>
</dbReference>
<evidence type="ECO:0000313" key="3">
    <source>
        <dbReference type="Proteomes" id="UP000295814"/>
    </source>
</evidence>